<dbReference type="Proteomes" id="UP000274131">
    <property type="component" value="Unassembled WGS sequence"/>
</dbReference>
<reference evidence="3" key="1">
    <citation type="submission" date="2017-02" db="UniProtKB">
        <authorList>
            <consortium name="WormBaseParasite"/>
        </authorList>
    </citation>
    <scope>IDENTIFICATION</scope>
</reference>
<reference evidence="1 2" key="2">
    <citation type="submission" date="2018-10" db="EMBL/GenBank/DDBJ databases">
        <authorList>
            <consortium name="Pathogen Informatics"/>
        </authorList>
    </citation>
    <scope>NUCLEOTIDE SEQUENCE [LARGE SCALE GENOMIC DNA]</scope>
</reference>
<evidence type="ECO:0000313" key="1">
    <source>
        <dbReference type="EMBL" id="VDD95513.1"/>
    </source>
</evidence>
<gene>
    <name evidence="1" type="ORF">EVEC_LOCUS10264</name>
</gene>
<dbReference type="WBParaSite" id="EVEC_0001094201-mRNA-1">
    <property type="protein sequence ID" value="EVEC_0001094201-mRNA-1"/>
    <property type="gene ID" value="EVEC_0001094201"/>
</dbReference>
<proteinExistence type="predicted"/>
<dbReference type="EMBL" id="UXUI01010682">
    <property type="protein sequence ID" value="VDD95513.1"/>
    <property type="molecule type" value="Genomic_DNA"/>
</dbReference>
<accession>A0A0N4VJC1</accession>
<dbReference type="OrthoDB" id="10593575at2759"/>
<evidence type="ECO:0000313" key="3">
    <source>
        <dbReference type="WBParaSite" id="EVEC_0001094201-mRNA-1"/>
    </source>
</evidence>
<organism evidence="3">
    <name type="scientific">Enterobius vermicularis</name>
    <name type="common">Human pinworm</name>
    <dbReference type="NCBI Taxonomy" id="51028"/>
    <lineage>
        <taxon>Eukaryota</taxon>
        <taxon>Metazoa</taxon>
        <taxon>Ecdysozoa</taxon>
        <taxon>Nematoda</taxon>
        <taxon>Chromadorea</taxon>
        <taxon>Rhabditida</taxon>
        <taxon>Spirurina</taxon>
        <taxon>Oxyuridomorpha</taxon>
        <taxon>Oxyuroidea</taxon>
        <taxon>Oxyuridae</taxon>
        <taxon>Enterobius</taxon>
    </lineage>
</organism>
<dbReference type="AlphaFoldDB" id="A0A0N4VJC1"/>
<sequence length="295" mass="33400">MMPNLISTDFPLQSLLQTDVEGTVFGERPAENEAGVLTVEDVASKVFHSTIQSYGIKAGCGSESGGTILLEDEAANDEFLELIIEQHWNIRRVEFHGIAINISNDKLCRFVSIQNENPNLCDILVFRVKNGIINVGFVSDHLIEAFKENNIDFDVELNDACRACLSRTSISNYALQSILRPNMRYRLQYPLACKITIPGIKKALENFFFTNWEEQKTRTSTFVNENGILTTEKGYYSCKLELHTNNYISLTSVALIELDGVERHCFCRCGARLSIEHLVRKLLDESISLDSDNFW</sequence>
<protein>
    <submittedName>
        <fullName evidence="3">MOSC domain-containing protein</fullName>
    </submittedName>
</protein>
<keyword evidence="2" id="KW-1185">Reference proteome</keyword>
<evidence type="ECO:0000313" key="2">
    <source>
        <dbReference type="Proteomes" id="UP000274131"/>
    </source>
</evidence>
<name>A0A0N4VJC1_ENTVE</name>